<proteinExistence type="predicted"/>
<name>A0A2W7MTR3_9BACT</name>
<dbReference type="EMBL" id="QKZK01000039">
    <property type="protein sequence ID" value="PZX11378.1"/>
    <property type="molecule type" value="Genomic_DNA"/>
</dbReference>
<comment type="caution">
    <text evidence="1">The sequence shown here is derived from an EMBL/GenBank/DDBJ whole genome shotgun (WGS) entry which is preliminary data.</text>
</comment>
<keyword evidence="2" id="KW-1185">Reference proteome</keyword>
<dbReference type="Proteomes" id="UP000249239">
    <property type="component" value="Unassembled WGS sequence"/>
</dbReference>
<gene>
    <name evidence="1" type="ORF">LX69_03104</name>
</gene>
<organism evidence="1 2">
    <name type="scientific">Breznakibacter xylanolyticus</name>
    <dbReference type="NCBI Taxonomy" id="990"/>
    <lineage>
        <taxon>Bacteria</taxon>
        <taxon>Pseudomonadati</taxon>
        <taxon>Bacteroidota</taxon>
        <taxon>Bacteroidia</taxon>
        <taxon>Marinilabiliales</taxon>
        <taxon>Marinilabiliaceae</taxon>
        <taxon>Breznakibacter</taxon>
    </lineage>
</organism>
<reference evidence="1 2" key="1">
    <citation type="submission" date="2018-06" db="EMBL/GenBank/DDBJ databases">
        <title>Genomic Encyclopedia of Archaeal and Bacterial Type Strains, Phase II (KMG-II): from individual species to whole genera.</title>
        <authorList>
            <person name="Goeker M."/>
        </authorList>
    </citation>
    <scope>NUCLEOTIDE SEQUENCE [LARGE SCALE GENOMIC DNA]</scope>
    <source>
        <strain evidence="1 2">DSM 6779</strain>
    </source>
</reference>
<evidence type="ECO:0000313" key="1">
    <source>
        <dbReference type="EMBL" id="PZX11378.1"/>
    </source>
</evidence>
<evidence type="ECO:0000313" key="2">
    <source>
        <dbReference type="Proteomes" id="UP000249239"/>
    </source>
</evidence>
<sequence length="252" mass="29694">MSNARYRKEPFDKWCELSDINVVPISIDQFDSISYEAKIYLGTIVSLVISSDLIVVDTMLLSEYKIFPGNTPFINLMEELEIEPQYQKWDVYKLDPLLTNLLLFPDNALFGSETEKLQLWKRIAIEEAKEYLKYRMEENRFSLLQGNIVNEIFESLLETYSLSNIFYFIYMSVTEACKHYAKNNNRNHASNTVIYNCLRYGERYKSNNWEAKQYNRTGQTAQSEISRYYFDSVLKIGDKGFYEKPSIEVLMC</sequence>
<dbReference type="AlphaFoldDB" id="A0A2W7MTR3"/>
<protein>
    <submittedName>
        <fullName evidence="1">Uncharacterized protein</fullName>
    </submittedName>
</protein>
<accession>A0A2W7MTR3</accession>